<sequence length="76" mass="8367">MSRIPPQGARMVGAWPSSPAPQTRSTRNARADRSPRAEGVPRSTWFARLLHPLHRPVPARLIETAGPTTQQPARHA</sequence>
<gene>
    <name evidence="2" type="ORF">FBY41_1160</name>
</gene>
<dbReference type="RefSeq" id="WP_141842374.1">
    <property type="nucleotide sequence ID" value="NZ_VFPM01000001.1"/>
</dbReference>
<comment type="caution">
    <text evidence="2">The sequence shown here is derived from an EMBL/GenBank/DDBJ whole genome shotgun (WGS) entry which is preliminary data.</text>
</comment>
<reference evidence="2 3" key="1">
    <citation type="submission" date="2019-06" db="EMBL/GenBank/DDBJ databases">
        <title>Genome sequencing of plant associated microbes to promote plant fitness in Sorghum bicolor and Oryza sativa.</title>
        <authorList>
            <person name="Coleman-Derr D."/>
        </authorList>
    </citation>
    <scope>NUCLEOTIDE SEQUENCE [LARGE SCALE GENOMIC DNA]</scope>
    <source>
        <strain evidence="2 3">KV-663</strain>
    </source>
</reference>
<dbReference type="OrthoDB" id="4871276at2"/>
<dbReference type="Proteomes" id="UP000316747">
    <property type="component" value="Unassembled WGS sequence"/>
</dbReference>
<feature type="region of interest" description="Disordered" evidence="1">
    <location>
        <begin position="1"/>
        <end position="43"/>
    </location>
</feature>
<evidence type="ECO:0000256" key="1">
    <source>
        <dbReference type="SAM" id="MobiDB-lite"/>
    </source>
</evidence>
<protein>
    <submittedName>
        <fullName evidence="2">Uncharacterized protein</fullName>
    </submittedName>
</protein>
<keyword evidence="3" id="KW-1185">Reference proteome</keyword>
<proteinExistence type="predicted"/>
<dbReference type="AlphaFoldDB" id="A0A543I2L1"/>
<accession>A0A543I2L1</accession>
<organism evidence="2 3">
    <name type="scientific">Humibacillus xanthopallidus</name>
    <dbReference type="NCBI Taxonomy" id="412689"/>
    <lineage>
        <taxon>Bacteria</taxon>
        <taxon>Bacillati</taxon>
        <taxon>Actinomycetota</taxon>
        <taxon>Actinomycetes</taxon>
        <taxon>Micrococcales</taxon>
        <taxon>Intrasporangiaceae</taxon>
        <taxon>Humibacillus</taxon>
    </lineage>
</organism>
<dbReference type="EMBL" id="VFPM01000001">
    <property type="protein sequence ID" value="TQM64781.1"/>
    <property type="molecule type" value="Genomic_DNA"/>
</dbReference>
<name>A0A543I2L1_9MICO</name>
<evidence type="ECO:0000313" key="2">
    <source>
        <dbReference type="EMBL" id="TQM64781.1"/>
    </source>
</evidence>
<evidence type="ECO:0000313" key="3">
    <source>
        <dbReference type="Proteomes" id="UP000316747"/>
    </source>
</evidence>